<keyword evidence="1" id="KW-0472">Membrane</keyword>
<feature type="transmembrane region" description="Helical" evidence="1">
    <location>
        <begin position="176"/>
        <end position="193"/>
    </location>
</feature>
<dbReference type="STRING" id="6186.A0A183KA99"/>
<dbReference type="InterPro" id="IPR036872">
    <property type="entry name" value="CH_dom_sf"/>
</dbReference>
<keyword evidence="1" id="KW-0812">Transmembrane</keyword>
<evidence type="ECO:0000313" key="3">
    <source>
        <dbReference type="Proteomes" id="UP000279833"/>
    </source>
</evidence>
<dbReference type="Gene3D" id="1.10.418.10">
    <property type="entry name" value="Calponin-like domain"/>
    <property type="match status" value="1"/>
</dbReference>
<name>A0A183KA99_9TREM</name>
<keyword evidence="1" id="KW-1133">Transmembrane helix</keyword>
<dbReference type="AlphaFoldDB" id="A0A183KA99"/>
<organism evidence="4">
    <name type="scientific">Schistosoma curassoni</name>
    <dbReference type="NCBI Taxonomy" id="6186"/>
    <lineage>
        <taxon>Eukaryota</taxon>
        <taxon>Metazoa</taxon>
        <taxon>Spiralia</taxon>
        <taxon>Lophotrochozoa</taxon>
        <taxon>Platyhelminthes</taxon>
        <taxon>Trematoda</taxon>
        <taxon>Digenea</taxon>
        <taxon>Strigeidida</taxon>
        <taxon>Schistosomatoidea</taxon>
        <taxon>Schistosomatidae</taxon>
        <taxon>Schistosoma</taxon>
    </lineage>
</organism>
<proteinExistence type="predicted"/>
<dbReference type="WBParaSite" id="SCUD_0001193201-mRNA-1">
    <property type="protein sequence ID" value="SCUD_0001193201-mRNA-1"/>
    <property type="gene ID" value="SCUD_0001193201"/>
</dbReference>
<sequence>MEAADQQSVHTPFVPAGYWSPCAPLIWNPVKALDIRFSSSHFCKQHPRYEKAVSSTSLTETVYTWPYERDHIQKCLFTNWINAQLDGVYSSEFLNYLSYPNDLHNSWAYHNSSMNRLPHSPSWEASPSTHRSYALGHTYLVKELYNDLRDGRILLRLLELLSGKQFVSSNKNIDTFFFEIFLFLAMIHHFIFYKKNDVRILLSNKHDIHHGNKNIV</sequence>
<evidence type="ECO:0000256" key="1">
    <source>
        <dbReference type="SAM" id="Phobius"/>
    </source>
</evidence>
<accession>A0A183KA99</accession>
<protein>
    <submittedName>
        <fullName evidence="4">Calponin-homology (CH) domain-containing protein</fullName>
    </submittedName>
</protein>
<keyword evidence="3" id="KW-1185">Reference proteome</keyword>
<dbReference type="EMBL" id="UZAK01034750">
    <property type="protein sequence ID" value="VDP46685.1"/>
    <property type="molecule type" value="Genomic_DNA"/>
</dbReference>
<reference evidence="2 3" key="2">
    <citation type="submission" date="2018-11" db="EMBL/GenBank/DDBJ databases">
        <authorList>
            <consortium name="Pathogen Informatics"/>
        </authorList>
    </citation>
    <scope>NUCLEOTIDE SEQUENCE [LARGE SCALE GENOMIC DNA]</scope>
    <source>
        <strain evidence="2">Dakar</strain>
        <strain evidence="3">Dakar, Senegal</strain>
    </source>
</reference>
<gene>
    <name evidence="2" type="ORF">SCUD_LOCUS11932</name>
</gene>
<dbReference type="Proteomes" id="UP000279833">
    <property type="component" value="Unassembled WGS sequence"/>
</dbReference>
<evidence type="ECO:0000313" key="4">
    <source>
        <dbReference type="WBParaSite" id="SCUD_0001193201-mRNA-1"/>
    </source>
</evidence>
<dbReference type="SUPFAM" id="SSF47576">
    <property type="entry name" value="Calponin-homology domain, CH-domain"/>
    <property type="match status" value="1"/>
</dbReference>
<reference evidence="4" key="1">
    <citation type="submission" date="2016-06" db="UniProtKB">
        <authorList>
            <consortium name="WormBaseParasite"/>
        </authorList>
    </citation>
    <scope>IDENTIFICATION</scope>
</reference>
<evidence type="ECO:0000313" key="2">
    <source>
        <dbReference type="EMBL" id="VDP46685.1"/>
    </source>
</evidence>